<proteinExistence type="predicted"/>
<evidence type="ECO:0000313" key="1">
    <source>
        <dbReference type="EMBL" id="MEB4793193.1"/>
    </source>
</evidence>
<evidence type="ECO:0000313" key="2">
    <source>
        <dbReference type="Proteomes" id="UP001355653"/>
    </source>
</evidence>
<name>A0ABU6D644_9BACL</name>
<dbReference type="Proteomes" id="UP001355653">
    <property type="component" value="Unassembled WGS sequence"/>
</dbReference>
<keyword evidence="2" id="KW-1185">Reference proteome</keyword>
<comment type="caution">
    <text evidence="1">The sequence shown here is derived from an EMBL/GenBank/DDBJ whole genome shotgun (WGS) entry which is preliminary data.</text>
</comment>
<organism evidence="1 2">
    <name type="scientific">Paenibacillus chondroitinus</name>
    <dbReference type="NCBI Taxonomy" id="59842"/>
    <lineage>
        <taxon>Bacteria</taxon>
        <taxon>Bacillati</taxon>
        <taxon>Bacillota</taxon>
        <taxon>Bacilli</taxon>
        <taxon>Bacillales</taxon>
        <taxon>Paenibacillaceae</taxon>
        <taxon>Paenibacillus</taxon>
    </lineage>
</organism>
<accession>A0ABU6D644</accession>
<dbReference type="RefSeq" id="WP_164819488.1">
    <property type="nucleotide sequence ID" value="NZ_JAROBY010000008.1"/>
</dbReference>
<reference evidence="1 2" key="1">
    <citation type="submission" date="2023-03" db="EMBL/GenBank/DDBJ databases">
        <title>Bacillus Genome Sequencing.</title>
        <authorList>
            <person name="Dunlap C."/>
        </authorList>
    </citation>
    <scope>NUCLEOTIDE SEQUENCE [LARGE SCALE GENOMIC DNA]</scope>
    <source>
        <strain evidence="1 2">NRS-1351</strain>
    </source>
</reference>
<sequence>MRDPLFENKYRYLVLQGKNIIGEVYVMDEKYIAILKKVRNGLSCRKAG</sequence>
<dbReference type="EMBL" id="JAROBY010000008">
    <property type="protein sequence ID" value="MEB4793193.1"/>
    <property type="molecule type" value="Genomic_DNA"/>
</dbReference>
<gene>
    <name evidence="1" type="ORF">P5G65_04745</name>
</gene>
<protein>
    <submittedName>
        <fullName evidence="1">Uncharacterized protein</fullName>
    </submittedName>
</protein>